<keyword evidence="3" id="KW-1185">Reference proteome</keyword>
<evidence type="ECO:0000313" key="2">
    <source>
        <dbReference type="EMBL" id="TWD82056.1"/>
    </source>
</evidence>
<sequence>MTATDRWADRGDPALARRLALMWGLFALVAWLGAGLTAAAWWVAQAGEYQENYRGFNAGDSFPWIAVALLVVAGLGCVPVAIRQYARARRLAQAR</sequence>
<feature type="transmembrane region" description="Helical" evidence="1">
    <location>
        <begin position="20"/>
        <end position="42"/>
    </location>
</feature>
<reference evidence="2 3" key="1">
    <citation type="submission" date="2019-06" db="EMBL/GenBank/DDBJ databases">
        <title>Sequencing the genomes of 1000 actinobacteria strains.</title>
        <authorList>
            <person name="Klenk H.-P."/>
        </authorList>
    </citation>
    <scope>NUCLEOTIDE SEQUENCE [LARGE SCALE GENOMIC DNA]</scope>
    <source>
        <strain evidence="2 3">DSM 24683</strain>
    </source>
</reference>
<keyword evidence="1" id="KW-1133">Transmembrane helix</keyword>
<comment type="caution">
    <text evidence="2">The sequence shown here is derived from an EMBL/GenBank/DDBJ whole genome shotgun (WGS) entry which is preliminary data.</text>
</comment>
<organism evidence="2 3">
    <name type="scientific">Kribbella amoyensis</name>
    <dbReference type="NCBI Taxonomy" id="996641"/>
    <lineage>
        <taxon>Bacteria</taxon>
        <taxon>Bacillati</taxon>
        <taxon>Actinomycetota</taxon>
        <taxon>Actinomycetes</taxon>
        <taxon>Propionibacteriales</taxon>
        <taxon>Kribbellaceae</taxon>
        <taxon>Kribbella</taxon>
    </lineage>
</organism>
<dbReference type="AlphaFoldDB" id="A0A561BT59"/>
<dbReference type="RefSeq" id="WP_145807370.1">
    <property type="nucleotide sequence ID" value="NZ_VIVK01000001.1"/>
</dbReference>
<dbReference type="EMBL" id="VIVK01000001">
    <property type="protein sequence ID" value="TWD82056.1"/>
    <property type="molecule type" value="Genomic_DNA"/>
</dbReference>
<evidence type="ECO:0000313" key="3">
    <source>
        <dbReference type="Proteomes" id="UP000318380"/>
    </source>
</evidence>
<gene>
    <name evidence="2" type="ORF">FB561_3182</name>
</gene>
<keyword evidence="1" id="KW-0472">Membrane</keyword>
<dbReference type="Proteomes" id="UP000318380">
    <property type="component" value="Unassembled WGS sequence"/>
</dbReference>
<feature type="transmembrane region" description="Helical" evidence="1">
    <location>
        <begin position="62"/>
        <end position="82"/>
    </location>
</feature>
<protein>
    <submittedName>
        <fullName evidence="2">Uncharacterized protein</fullName>
    </submittedName>
</protein>
<keyword evidence="1" id="KW-0812">Transmembrane</keyword>
<name>A0A561BT59_9ACTN</name>
<evidence type="ECO:0000256" key="1">
    <source>
        <dbReference type="SAM" id="Phobius"/>
    </source>
</evidence>
<proteinExistence type="predicted"/>
<accession>A0A561BT59</accession>